<name>A0A9D3ZNA9_9ROSI</name>
<gene>
    <name evidence="1" type="ORF">J1N35_038864</name>
</gene>
<dbReference type="OrthoDB" id="1752333at2759"/>
<reference evidence="1 2" key="1">
    <citation type="journal article" date="2021" name="Plant Biotechnol. J.">
        <title>Multi-omics assisted identification of the key and species-specific regulatory components of drought-tolerant mechanisms in Gossypium stocksii.</title>
        <authorList>
            <person name="Yu D."/>
            <person name="Ke L."/>
            <person name="Zhang D."/>
            <person name="Wu Y."/>
            <person name="Sun Y."/>
            <person name="Mei J."/>
            <person name="Sun J."/>
            <person name="Sun Y."/>
        </authorList>
    </citation>
    <scope>NUCLEOTIDE SEQUENCE [LARGE SCALE GENOMIC DNA]</scope>
    <source>
        <strain evidence="2">cv. E1</strain>
        <tissue evidence="1">Leaf</tissue>
    </source>
</reference>
<dbReference type="EMBL" id="JAIQCV010000011">
    <property type="protein sequence ID" value="KAH1048080.1"/>
    <property type="molecule type" value="Genomic_DNA"/>
</dbReference>
<keyword evidence="2" id="KW-1185">Reference proteome</keyword>
<proteinExistence type="predicted"/>
<accession>A0A9D3ZNA9</accession>
<organism evidence="1 2">
    <name type="scientific">Gossypium stocksii</name>
    <dbReference type="NCBI Taxonomy" id="47602"/>
    <lineage>
        <taxon>Eukaryota</taxon>
        <taxon>Viridiplantae</taxon>
        <taxon>Streptophyta</taxon>
        <taxon>Embryophyta</taxon>
        <taxon>Tracheophyta</taxon>
        <taxon>Spermatophyta</taxon>
        <taxon>Magnoliopsida</taxon>
        <taxon>eudicotyledons</taxon>
        <taxon>Gunneridae</taxon>
        <taxon>Pentapetalae</taxon>
        <taxon>rosids</taxon>
        <taxon>malvids</taxon>
        <taxon>Malvales</taxon>
        <taxon>Malvaceae</taxon>
        <taxon>Malvoideae</taxon>
        <taxon>Gossypium</taxon>
    </lineage>
</organism>
<sequence>MALSSSHSVIQLHQKWLPVLLIVSTVLFAIKTYKLQSFLDSRTVVPPQLILGGDGTLQENPEFARFEQQDSALASWFLSSATILDIPSSANVVTRQPAESINNSTATPAYCLPPMARGLGRSRSSCAHIQCQLCGKVGHLVNRCYHQFDTSYKSVGYRPPSTAQANVCTFWLRSPAPSWVPSPMPMFPSTVPSSQSGWCFQPGSVSTWPNPFVVPTSHHVSAPSSTSP</sequence>
<evidence type="ECO:0000313" key="2">
    <source>
        <dbReference type="Proteomes" id="UP000828251"/>
    </source>
</evidence>
<evidence type="ECO:0000313" key="1">
    <source>
        <dbReference type="EMBL" id="KAH1048080.1"/>
    </source>
</evidence>
<dbReference type="AlphaFoldDB" id="A0A9D3ZNA9"/>
<dbReference type="Proteomes" id="UP000828251">
    <property type="component" value="Unassembled WGS sequence"/>
</dbReference>
<protein>
    <recommendedName>
        <fullName evidence="3">CCHC-type domain-containing protein</fullName>
    </recommendedName>
</protein>
<evidence type="ECO:0008006" key="3">
    <source>
        <dbReference type="Google" id="ProtNLM"/>
    </source>
</evidence>
<comment type="caution">
    <text evidence="1">The sequence shown here is derived from an EMBL/GenBank/DDBJ whole genome shotgun (WGS) entry which is preliminary data.</text>
</comment>